<feature type="chain" id="PRO_5038031387" evidence="1">
    <location>
        <begin position="24"/>
        <end position="190"/>
    </location>
</feature>
<evidence type="ECO:0000313" key="2">
    <source>
        <dbReference type="EMBL" id="GGX68900.1"/>
    </source>
</evidence>
<dbReference type="Proteomes" id="UP000626148">
    <property type="component" value="Unassembled WGS sequence"/>
</dbReference>
<accession>A0A918NHZ5</accession>
<sequence length="190" mass="20940">MRFTHSLITTLLGVTVLATGATAADNEVVVIPLTWGDQVYYQTPETVPEILPCEPPNLPVAGGADMPMAQGFSNNEMVFSQQLKDPRLMLVEDPTADNPSRVVTGIDFKLYLPWTGEYSELRFFGQLDQQEADVIVDLTNAISAYRENGGRDAEATCQYPEKLQADRDAINLDKRISEALQQAESESEGN</sequence>
<name>A0A918NHZ5_9GAMM</name>
<feature type="signal peptide" evidence="1">
    <location>
        <begin position="1"/>
        <end position="23"/>
    </location>
</feature>
<keyword evidence="1" id="KW-0732">Signal</keyword>
<proteinExistence type="predicted"/>
<reference evidence="2" key="1">
    <citation type="journal article" date="2014" name="Int. J. Syst. Evol. Microbiol.">
        <title>Complete genome sequence of Corynebacterium casei LMG S-19264T (=DSM 44701T), isolated from a smear-ripened cheese.</title>
        <authorList>
            <consortium name="US DOE Joint Genome Institute (JGI-PGF)"/>
            <person name="Walter F."/>
            <person name="Albersmeier A."/>
            <person name="Kalinowski J."/>
            <person name="Ruckert C."/>
        </authorList>
    </citation>
    <scope>NUCLEOTIDE SEQUENCE</scope>
    <source>
        <strain evidence="2">KCTC 22169</strain>
    </source>
</reference>
<evidence type="ECO:0000313" key="3">
    <source>
        <dbReference type="Proteomes" id="UP000626148"/>
    </source>
</evidence>
<evidence type="ECO:0000256" key="1">
    <source>
        <dbReference type="SAM" id="SignalP"/>
    </source>
</evidence>
<protein>
    <submittedName>
        <fullName evidence="2">Uncharacterized protein</fullName>
    </submittedName>
</protein>
<dbReference type="RefSeq" id="WP_189612186.1">
    <property type="nucleotide sequence ID" value="NZ_BMXR01000012.1"/>
</dbReference>
<reference evidence="2" key="2">
    <citation type="submission" date="2020-09" db="EMBL/GenBank/DDBJ databases">
        <authorList>
            <person name="Sun Q."/>
            <person name="Kim S."/>
        </authorList>
    </citation>
    <scope>NUCLEOTIDE SEQUENCE</scope>
    <source>
        <strain evidence="2">KCTC 22169</strain>
    </source>
</reference>
<dbReference type="AlphaFoldDB" id="A0A918NHZ5"/>
<gene>
    <name evidence="2" type="ORF">GCM10007392_40700</name>
</gene>
<keyword evidence="3" id="KW-1185">Reference proteome</keyword>
<comment type="caution">
    <text evidence="2">The sequence shown here is derived from an EMBL/GenBank/DDBJ whole genome shotgun (WGS) entry which is preliminary data.</text>
</comment>
<organism evidence="2 3">
    <name type="scientific">Saccharospirillum salsuginis</name>
    <dbReference type="NCBI Taxonomy" id="418750"/>
    <lineage>
        <taxon>Bacteria</taxon>
        <taxon>Pseudomonadati</taxon>
        <taxon>Pseudomonadota</taxon>
        <taxon>Gammaproteobacteria</taxon>
        <taxon>Oceanospirillales</taxon>
        <taxon>Saccharospirillaceae</taxon>
        <taxon>Saccharospirillum</taxon>
    </lineage>
</organism>
<dbReference type="EMBL" id="BMXR01000012">
    <property type="protein sequence ID" value="GGX68900.1"/>
    <property type="molecule type" value="Genomic_DNA"/>
</dbReference>